<dbReference type="EMBL" id="JAKOGI010001335">
    <property type="protein sequence ID" value="KAJ8426199.1"/>
    <property type="molecule type" value="Genomic_DNA"/>
</dbReference>
<keyword evidence="2" id="KW-1185">Reference proteome</keyword>
<organism evidence="1 2">
    <name type="scientific">Carnegiea gigantea</name>
    <dbReference type="NCBI Taxonomy" id="171969"/>
    <lineage>
        <taxon>Eukaryota</taxon>
        <taxon>Viridiplantae</taxon>
        <taxon>Streptophyta</taxon>
        <taxon>Embryophyta</taxon>
        <taxon>Tracheophyta</taxon>
        <taxon>Spermatophyta</taxon>
        <taxon>Magnoliopsida</taxon>
        <taxon>eudicotyledons</taxon>
        <taxon>Gunneridae</taxon>
        <taxon>Pentapetalae</taxon>
        <taxon>Caryophyllales</taxon>
        <taxon>Cactineae</taxon>
        <taxon>Cactaceae</taxon>
        <taxon>Cactoideae</taxon>
        <taxon>Echinocereeae</taxon>
        <taxon>Carnegiea</taxon>
    </lineage>
</organism>
<name>A0A9Q1JK70_9CARY</name>
<protein>
    <submittedName>
        <fullName evidence="1">Uncharacterized protein</fullName>
    </submittedName>
</protein>
<reference evidence="1" key="1">
    <citation type="submission" date="2022-04" db="EMBL/GenBank/DDBJ databases">
        <title>Carnegiea gigantea Genome sequencing and assembly v2.</title>
        <authorList>
            <person name="Copetti D."/>
            <person name="Sanderson M.J."/>
            <person name="Burquez A."/>
            <person name="Wojciechowski M.F."/>
        </authorList>
    </citation>
    <scope>NUCLEOTIDE SEQUENCE</scope>
    <source>
        <strain evidence="1">SGP5-SGP5p</strain>
        <tissue evidence="1">Aerial part</tissue>
    </source>
</reference>
<evidence type="ECO:0000313" key="2">
    <source>
        <dbReference type="Proteomes" id="UP001153076"/>
    </source>
</evidence>
<dbReference type="OrthoDB" id="1723537at2759"/>
<dbReference type="Proteomes" id="UP001153076">
    <property type="component" value="Unassembled WGS sequence"/>
</dbReference>
<accession>A0A9Q1JK70</accession>
<dbReference type="AlphaFoldDB" id="A0A9Q1JK70"/>
<sequence length="219" mass="25955">MCRTKYTKTEIYGPETSSKVPIAVKHMFMDKDHQNKVTRKYSIQESFALQRTNNVRIIVEKFEANHAIKTLNMQKLIIDRHGVVVAGYTCDRAKKLLKGWMNVKALEEILPDSKRRIYNVPYYRNVSGEYLGFNTPKIIEYMLFIHLLMWYESNMLIATRNAKPQLLFWIDSTAYNQHASQLNTRLGIPFHLESFNGETQMFRYKTNFHLILRRLKERV</sequence>
<proteinExistence type="predicted"/>
<comment type="caution">
    <text evidence="1">The sequence shown here is derived from an EMBL/GenBank/DDBJ whole genome shotgun (WGS) entry which is preliminary data.</text>
</comment>
<gene>
    <name evidence="1" type="ORF">Cgig2_008916</name>
</gene>
<evidence type="ECO:0000313" key="1">
    <source>
        <dbReference type="EMBL" id="KAJ8426199.1"/>
    </source>
</evidence>